<dbReference type="GeneID" id="55627592"/>
<keyword evidence="2" id="KW-1185">Reference proteome</keyword>
<accession>A0A6C0RSA4</accession>
<evidence type="ECO:0000313" key="2">
    <source>
        <dbReference type="Proteomes" id="UP000474732"/>
    </source>
</evidence>
<name>A0A6C0RSA4_9CAUD</name>
<organism evidence="1 2">
    <name type="scientific">Streptomyces phage JXY1</name>
    <dbReference type="NCBI Taxonomy" id="2708562"/>
    <lineage>
        <taxon>Viruses</taxon>
        <taxon>Duplodnaviria</taxon>
        <taxon>Heunggongvirae</taxon>
        <taxon>Uroviricota</taxon>
        <taxon>Caudoviricetes</taxon>
        <taxon>Beephvirinae</taxon>
        <taxon>Manuelvirus</taxon>
        <taxon>Manuelvirus JXY1</taxon>
    </lineage>
</organism>
<dbReference type="Proteomes" id="UP000474732">
    <property type="component" value="Segment"/>
</dbReference>
<reference evidence="1 2" key="1">
    <citation type="submission" date="2020-01" db="EMBL/GenBank/DDBJ databases">
        <authorList>
            <person name="Xiong X."/>
        </authorList>
    </citation>
    <scope>NUCLEOTIDE SEQUENCE [LARGE SCALE GENOMIC DNA]</scope>
</reference>
<protein>
    <submittedName>
        <fullName evidence="1">Uncharacterized protein</fullName>
    </submittedName>
</protein>
<evidence type="ECO:0000313" key="1">
    <source>
        <dbReference type="EMBL" id="QIA28855.1"/>
    </source>
</evidence>
<dbReference type="RefSeq" id="YP_009856808.1">
    <property type="nucleotide sequence ID" value="NC_048854.1"/>
</dbReference>
<dbReference type="EMBL" id="MN994275">
    <property type="protein sequence ID" value="QIA28855.1"/>
    <property type="molecule type" value="Genomic_DNA"/>
</dbReference>
<sequence>MSQMNPVSSAGTSSSEREFGKLFIETALMDLGVTLQQKNSDYKIDGEFSNFEYAAEIAGTDTLGAIMTQIGIKLGRLKGLPEEHTSQAGYLQGSGWVRNHPVRLRPEDGGRVPSNPDNPSIKMELTFDDEVVEVELEFHFSDNAENFIDVTTFVTSVGRSLMG</sequence>
<dbReference type="KEGG" id="vg:55627592"/>
<proteinExistence type="predicted"/>